<sequence length="267" mass="28289">MGKLDGKVAFITGAARGQGRATALAMATEGANIACFDICRNLSYPSYDLAGVEDMERTVAEIKALGREALAFYGDVRSFAEIKAAVDETIETLGGIDIVVNNAGIAGIAPSHELTEEEWDTMLDINLKGVWHGCKAVIPHMIRKQSGRIISTSSVNGVKGLPYSLHYSCAKWGVVGLTKTLAQELAPYNIIVNCISPGTCDTQMVAGLAREAGLEYAEAARQFSSGHLIAGLVPPEAVAAAVLWLASEDSRFVTGHNLMVDAGWSCT</sequence>
<organism evidence="4">
    <name type="scientific">anaerobic digester metagenome</name>
    <dbReference type="NCBI Taxonomy" id="1263854"/>
    <lineage>
        <taxon>unclassified sequences</taxon>
        <taxon>metagenomes</taxon>
        <taxon>ecological metagenomes</taxon>
    </lineage>
</organism>
<evidence type="ECO:0000313" key="4">
    <source>
        <dbReference type="EMBL" id="VFU12005.1"/>
    </source>
</evidence>
<keyword evidence="2 4" id="KW-0560">Oxidoreductase</keyword>
<gene>
    <name evidence="4" type="ORF">SCFA_1490002</name>
</gene>
<dbReference type="PRINTS" id="PR00080">
    <property type="entry name" value="SDRFAMILY"/>
</dbReference>
<protein>
    <submittedName>
        <fullName evidence="4">Dehydrogenases with different specificities (Related to short-chain alcohol dehydrogenases)</fullName>
        <ecNumber evidence="4">1.1.1.-</ecNumber>
    </submittedName>
</protein>
<accession>A0A485LV05</accession>
<dbReference type="GO" id="GO:0016616">
    <property type="term" value="F:oxidoreductase activity, acting on the CH-OH group of donors, NAD or NADP as acceptor"/>
    <property type="evidence" value="ECO:0007669"/>
    <property type="project" value="TreeGrafter"/>
</dbReference>
<dbReference type="InterPro" id="IPR023985">
    <property type="entry name" value="SDR_subfam_1"/>
</dbReference>
<dbReference type="InterPro" id="IPR036291">
    <property type="entry name" value="NAD(P)-bd_dom_sf"/>
</dbReference>
<dbReference type="NCBIfam" id="TIGR03971">
    <property type="entry name" value="SDR_subfam_1"/>
    <property type="match status" value="1"/>
</dbReference>
<dbReference type="PANTHER" id="PTHR42760:SF133">
    <property type="entry name" value="3-OXOACYL-[ACYL-CARRIER-PROTEIN] REDUCTASE"/>
    <property type="match status" value="1"/>
</dbReference>
<dbReference type="CDD" id="cd05233">
    <property type="entry name" value="SDR_c"/>
    <property type="match status" value="1"/>
</dbReference>
<dbReference type="InterPro" id="IPR002347">
    <property type="entry name" value="SDR_fam"/>
</dbReference>
<dbReference type="PANTHER" id="PTHR42760">
    <property type="entry name" value="SHORT-CHAIN DEHYDROGENASES/REDUCTASES FAMILY MEMBER"/>
    <property type="match status" value="1"/>
</dbReference>
<dbReference type="EC" id="1.1.1.-" evidence="4"/>
<reference evidence="4" key="1">
    <citation type="submission" date="2019-03" db="EMBL/GenBank/DDBJ databases">
        <authorList>
            <person name="Hao L."/>
        </authorList>
    </citation>
    <scope>NUCLEOTIDE SEQUENCE</scope>
</reference>
<dbReference type="InterPro" id="IPR020904">
    <property type="entry name" value="Sc_DH/Rdtase_CS"/>
</dbReference>
<dbReference type="PROSITE" id="PS00061">
    <property type="entry name" value="ADH_SHORT"/>
    <property type="match status" value="1"/>
</dbReference>
<dbReference type="EMBL" id="CAADRN010000056">
    <property type="protein sequence ID" value="VFU12005.1"/>
    <property type="molecule type" value="Genomic_DNA"/>
</dbReference>
<dbReference type="AlphaFoldDB" id="A0A485LV05"/>
<keyword evidence="3" id="KW-0520">NAD</keyword>
<proteinExistence type="inferred from homology"/>
<dbReference type="PRINTS" id="PR00081">
    <property type="entry name" value="GDHRDH"/>
</dbReference>
<name>A0A485LV05_9ZZZZ</name>
<evidence type="ECO:0000256" key="2">
    <source>
        <dbReference type="ARBA" id="ARBA00023002"/>
    </source>
</evidence>
<dbReference type="FunFam" id="3.40.50.720:FF:000084">
    <property type="entry name" value="Short-chain dehydrogenase reductase"/>
    <property type="match status" value="1"/>
</dbReference>
<evidence type="ECO:0000256" key="1">
    <source>
        <dbReference type="ARBA" id="ARBA00006484"/>
    </source>
</evidence>
<comment type="similarity">
    <text evidence="1">Belongs to the short-chain dehydrogenases/reductases (SDR) family.</text>
</comment>
<dbReference type="Pfam" id="PF00106">
    <property type="entry name" value="adh_short"/>
    <property type="match status" value="1"/>
</dbReference>
<dbReference type="SUPFAM" id="SSF51735">
    <property type="entry name" value="NAD(P)-binding Rossmann-fold domains"/>
    <property type="match status" value="1"/>
</dbReference>
<dbReference type="Gene3D" id="3.40.50.720">
    <property type="entry name" value="NAD(P)-binding Rossmann-like Domain"/>
    <property type="match status" value="1"/>
</dbReference>
<evidence type="ECO:0000256" key="3">
    <source>
        <dbReference type="ARBA" id="ARBA00023027"/>
    </source>
</evidence>